<keyword evidence="1" id="KW-0812">Transmembrane</keyword>
<evidence type="ECO:0000256" key="1">
    <source>
        <dbReference type="SAM" id="Phobius"/>
    </source>
</evidence>
<dbReference type="RefSeq" id="WP_120762957.1">
    <property type="nucleotide sequence ID" value="NZ_CP032630.1"/>
</dbReference>
<protein>
    <submittedName>
        <fullName evidence="2">Uncharacterized protein</fullName>
    </submittedName>
</protein>
<dbReference type="EMBL" id="CP032630">
    <property type="protein sequence ID" value="AYF98610.1"/>
    <property type="molecule type" value="Genomic_DNA"/>
</dbReference>
<feature type="transmembrane region" description="Helical" evidence="1">
    <location>
        <begin position="25"/>
        <end position="45"/>
    </location>
</feature>
<gene>
    <name evidence="2" type="ORF">D7I47_10285</name>
</gene>
<evidence type="ECO:0000313" key="3">
    <source>
        <dbReference type="Proteomes" id="UP000278886"/>
    </source>
</evidence>
<proteinExistence type="predicted"/>
<keyword evidence="1" id="KW-1133">Transmembrane helix</keyword>
<reference evidence="3" key="1">
    <citation type="submission" date="2018-09" db="EMBL/GenBank/DDBJ databases">
        <title>Genome sequencing of strain 2DFWR-13.</title>
        <authorList>
            <person name="Heo J."/>
            <person name="Kim S.-J."/>
            <person name="Kwon S.-W."/>
        </authorList>
    </citation>
    <scope>NUCLEOTIDE SEQUENCE [LARGE SCALE GENOMIC DNA]</scope>
    <source>
        <strain evidence="3">2DFWR-13</strain>
    </source>
</reference>
<keyword evidence="3" id="KW-1185">Reference proteome</keyword>
<dbReference type="Proteomes" id="UP000278886">
    <property type="component" value="Chromosome"/>
</dbReference>
<sequence>MKWLDLMIDRIHGSDMLPASRLTQAFGPFSVVGSLVNVLVCALFVRIHVRARRGDFDPRAE</sequence>
<name>A0A387BJB1_9MICO</name>
<dbReference type="KEGG" id="lyd:D7I47_10285"/>
<dbReference type="AlphaFoldDB" id="A0A387BJB1"/>
<keyword evidence="1" id="KW-0472">Membrane</keyword>
<accession>A0A387BJB1</accession>
<organism evidence="2 3">
    <name type="scientific">Protaetiibacter intestinalis</name>
    <dbReference type="NCBI Taxonomy" id="2419774"/>
    <lineage>
        <taxon>Bacteria</taxon>
        <taxon>Bacillati</taxon>
        <taxon>Actinomycetota</taxon>
        <taxon>Actinomycetes</taxon>
        <taxon>Micrococcales</taxon>
        <taxon>Microbacteriaceae</taxon>
        <taxon>Protaetiibacter</taxon>
    </lineage>
</organism>
<evidence type="ECO:0000313" key="2">
    <source>
        <dbReference type="EMBL" id="AYF98610.1"/>
    </source>
</evidence>